<reference evidence="13 14" key="1">
    <citation type="submission" date="2011-11" db="EMBL/GenBank/DDBJ databases">
        <title>Improved High-Quality Draft sequence of Beggiatoa alba B18lD.</title>
        <authorList>
            <consortium name="US DOE Joint Genome Institute"/>
            <person name="Lucas S."/>
            <person name="Han J."/>
            <person name="Lapidus A."/>
            <person name="Cheng J.-F."/>
            <person name="Goodwin L."/>
            <person name="Pitluck S."/>
            <person name="Peters L."/>
            <person name="Mikhailova N."/>
            <person name="Held B."/>
            <person name="Detter J.C."/>
            <person name="Han C."/>
            <person name="Tapia R."/>
            <person name="Land M."/>
            <person name="Hauser L."/>
            <person name="Kyrpides N."/>
            <person name="Ivanova N."/>
            <person name="Pagani I."/>
            <person name="Samuel K."/>
            <person name="Teske A."/>
            <person name="Mueller J."/>
            <person name="Woyke T."/>
        </authorList>
    </citation>
    <scope>NUCLEOTIDE SEQUENCE [LARGE SCALE GENOMIC DNA]</scope>
    <source>
        <strain evidence="13 14">B18LD</strain>
    </source>
</reference>
<dbReference type="Gene3D" id="1.10.40.60">
    <property type="entry name" value="EpsJ-like"/>
    <property type="match status" value="2"/>
</dbReference>
<evidence type="ECO:0000256" key="3">
    <source>
        <dbReference type="ARBA" id="ARBA00022448"/>
    </source>
</evidence>
<evidence type="ECO:0000256" key="2">
    <source>
        <dbReference type="ARBA" id="ARBA00007246"/>
    </source>
</evidence>
<evidence type="ECO:0000256" key="9">
    <source>
        <dbReference type="ARBA" id="ARBA00023136"/>
    </source>
</evidence>
<protein>
    <recommendedName>
        <fullName evidence="10">Type II secretion system protein K</fullName>
    </recommendedName>
</protein>
<evidence type="ECO:0000259" key="12">
    <source>
        <dbReference type="Pfam" id="PF21687"/>
    </source>
</evidence>
<dbReference type="STRING" id="395493.BegalDRAFT_3088"/>
<evidence type="ECO:0000256" key="6">
    <source>
        <dbReference type="ARBA" id="ARBA00022692"/>
    </source>
</evidence>
<dbReference type="GO" id="GO:0009306">
    <property type="term" value="P:protein secretion"/>
    <property type="evidence" value="ECO:0007669"/>
    <property type="project" value="InterPro"/>
</dbReference>
<evidence type="ECO:0000256" key="1">
    <source>
        <dbReference type="ARBA" id="ARBA00004533"/>
    </source>
</evidence>
<evidence type="ECO:0000256" key="4">
    <source>
        <dbReference type="ARBA" id="ARBA00022475"/>
    </source>
</evidence>
<keyword evidence="9 10" id="KW-0472">Membrane</keyword>
<dbReference type="Proteomes" id="UP000005744">
    <property type="component" value="Unassembled WGS sequence"/>
</dbReference>
<dbReference type="OrthoDB" id="9788973at2"/>
<feature type="domain" description="T2SS protein K second SAM-like" evidence="11">
    <location>
        <begin position="209"/>
        <end position="267"/>
    </location>
</feature>
<sequence length="310" mass="34542">MLKYQQRGVALITAILIVALATVIAVAMTARQQLDIRRTANLLNNDQAYLYALGGETWAGQILQQDRKNSQYDALSELWAVQLPPFPIDGGTLQGQLSDLQAKFNLNNLVDSEGKVVPLQLQRFQRLLTYLEISPDLAQAVVDWIDPDNDPQLPNGAEETTYLINKPAYRAANTKMRSPTELRLVAGFKAEIYNKIIPYVTALPEITEINVNTAPLAVLMTLADDLTPEQVETLIKGRESIPFKNLQTFLAHEALAGLKVDKEGLGVSSHYFRYQADVFIDRARSRLTSLLQRTDSGVITLTRSQEPSTF</sequence>
<dbReference type="InterPro" id="IPR049179">
    <property type="entry name" value="T2SSK_SAM-like_2nd"/>
</dbReference>
<dbReference type="GO" id="GO:0005886">
    <property type="term" value="C:plasma membrane"/>
    <property type="evidence" value="ECO:0007669"/>
    <property type="project" value="UniProtKB-SubCell"/>
</dbReference>
<evidence type="ECO:0000313" key="13">
    <source>
        <dbReference type="EMBL" id="EIJ43913.1"/>
    </source>
</evidence>
<keyword evidence="6" id="KW-0812">Transmembrane</keyword>
<proteinExistence type="inferred from homology"/>
<evidence type="ECO:0000313" key="14">
    <source>
        <dbReference type="Proteomes" id="UP000005744"/>
    </source>
</evidence>
<keyword evidence="3 10" id="KW-0813">Transport</keyword>
<name>I3CJX0_9GAMM</name>
<dbReference type="InterPro" id="IPR045584">
    <property type="entry name" value="Pilin-like"/>
</dbReference>
<keyword evidence="4 10" id="KW-1003">Cell membrane</keyword>
<dbReference type="eggNOG" id="COG3156">
    <property type="taxonomic scope" value="Bacteria"/>
</dbReference>
<evidence type="ECO:0000259" key="11">
    <source>
        <dbReference type="Pfam" id="PF03934"/>
    </source>
</evidence>
<dbReference type="Pfam" id="PF21687">
    <property type="entry name" value="T2SSK_1st"/>
    <property type="match status" value="1"/>
</dbReference>
<dbReference type="PIRSF" id="PIRSF002786">
    <property type="entry name" value="XcpX"/>
    <property type="match status" value="1"/>
</dbReference>
<dbReference type="InterPro" id="IPR005628">
    <property type="entry name" value="GspK"/>
</dbReference>
<evidence type="ECO:0000256" key="10">
    <source>
        <dbReference type="PIRNR" id="PIRNR002786"/>
    </source>
</evidence>
<dbReference type="AlphaFoldDB" id="I3CJX0"/>
<dbReference type="NCBIfam" id="NF037980">
    <property type="entry name" value="T2SS_GspK"/>
    <property type="match status" value="1"/>
</dbReference>
<organism evidence="13 14">
    <name type="scientific">Beggiatoa alba B18LD</name>
    <dbReference type="NCBI Taxonomy" id="395493"/>
    <lineage>
        <taxon>Bacteria</taxon>
        <taxon>Pseudomonadati</taxon>
        <taxon>Pseudomonadota</taxon>
        <taxon>Gammaproteobacteria</taxon>
        <taxon>Thiotrichales</taxon>
        <taxon>Thiotrichaceae</taxon>
        <taxon>Beggiatoa</taxon>
    </lineage>
</organism>
<keyword evidence="14" id="KW-1185">Reference proteome</keyword>
<dbReference type="HOGENOM" id="CLU_057294_1_0_6"/>
<evidence type="ECO:0000256" key="7">
    <source>
        <dbReference type="ARBA" id="ARBA00022927"/>
    </source>
</evidence>
<gene>
    <name evidence="13" type="ORF">BegalDRAFT_3088</name>
</gene>
<dbReference type="PANTHER" id="PTHR38831">
    <property type="entry name" value="TYPE II SECRETION SYSTEM PROTEIN K"/>
    <property type="match status" value="1"/>
</dbReference>
<accession>I3CJX0</accession>
<comment type="similarity">
    <text evidence="2 10">Belongs to the GSP K family.</text>
</comment>
<dbReference type="Gene3D" id="3.30.1300.30">
    <property type="entry name" value="GSPII I/J protein-like"/>
    <property type="match status" value="1"/>
</dbReference>
<dbReference type="EMBL" id="JH600070">
    <property type="protein sequence ID" value="EIJ43913.1"/>
    <property type="molecule type" value="Genomic_DNA"/>
</dbReference>
<dbReference type="RefSeq" id="WP_002691524.1">
    <property type="nucleotide sequence ID" value="NZ_JH600070.1"/>
</dbReference>
<dbReference type="InterPro" id="IPR038072">
    <property type="entry name" value="GspK_central_sf"/>
</dbReference>
<dbReference type="Pfam" id="PF03934">
    <property type="entry name" value="T2SSK"/>
    <property type="match status" value="1"/>
</dbReference>
<evidence type="ECO:0000256" key="5">
    <source>
        <dbReference type="ARBA" id="ARBA00022519"/>
    </source>
</evidence>
<evidence type="ECO:0000256" key="8">
    <source>
        <dbReference type="ARBA" id="ARBA00022989"/>
    </source>
</evidence>
<keyword evidence="7" id="KW-0653">Protein transport</keyword>
<dbReference type="SUPFAM" id="SSF54523">
    <property type="entry name" value="Pili subunits"/>
    <property type="match status" value="1"/>
</dbReference>
<keyword evidence="5 10" id="KW-0997">Cell inner membrane</keyword>
<comment type="subcellular location">
    <subcellularLocation>
        <location evidence="1 10">Cell inner membrane</location>
    </subcellularLocation>
</comment>
<dbReference type="InterPro" id="IPR049031">
    <property type="entry name" value="T2SSK_SAM-like_1st"/>
</dbReference>
<dbReference type="PANTHER" id="PTHR38831:SF1">
    <property type="entry name" value="TYPE II SECRETION SYSTEM PROTEIN K-RELATED"/>
    <property type="match status" value="1"/>
</dbReference>
<dbReference type="SUPFAM" id="SSF158544">
    <property type="entry name" value="GspK insert domain-like"/>
    <property type="match status" value="1"/>
</dbReference>
<keyword evidence="8" id="KW-1133">Transmembrane helix</keyword>
<feature type="domain" description="T2SS protein K first SAM-like" evidence="12">
    <location>
        <begin position="102"/>
        <end position="205"/>
    </location>
</feature>